<gene>
    <name evidence="1" type="ORF">FIBSPDRAFT_962815</name>
</gene>
<name>A0A165ZM70_9AGAM</name>
<dbReference type="Proteomes" id="UP000076532">
    <property type="component" value="Unassembled WGS sequence"/>
</dbReference>
<reference evidence="1 2" key="1">
    <citation type="journal article" date="2016" name="Mol. Biol. Evol.">
        <title>Comparative Genomics of Early-Diverging Mushroom-Forming Fungi Provides Insights into the Origins of Lignocellulose Decay Capabilities.</title>
        <authorList>
            <person name="Nagy L.G."/>
            <person name="Riley R."/>
            <person name="Tritt A."/>
            <person name="Adam C."/>
            <person name="Daum C."/>
            <person name="Floudas D."/>
            <person name="Sun H."/>
            <person name="Yadav J.S."/>
            <person name="Pangilinan J."/>
            <person name="Larsson K.H."/>
            <person name="Matsuura K."/>
            <person name="Barry K."/>
            <person name="Labutti K."/>
            <person name="Kuo R."/>
            <person name="Ohm R.A."/>
            <person name="Bhattacharya S.S."/>
            <person name="Shirouzu T."/>
            <person name="Yoshinaga Y."/>
            <person name="Martin F.M."/>
            <person name="Grigoriev I.V."/>
            <person name="Hibbett D.S."/>
        </authorList>
    </citation>
    <scope>NUCLEOTIDE SEQUENCE [LARGE SCALE GENOMIC DNA]</scope>
    <source>
        <strain evidence="1 2">CBS 109695</strain>
    </source>
</reference>
<evidence type="ECO:0000313" key="1">
    <source>
        <dbReference type="EMBL" id="KZP10728.1"/>
    </source>
</evidence>
<accession>A0A165ZM70</accession>
<dbReference type="AlphaFoldDB" id="A0A165ZM70"/>
<proteinExistence type="predicted"/>
<sequence length="214" mass="24030">MAAQNHQPPVTIPADFPIFSGQSDDNTHKHASTAWFQLFECCFPHGTPDEDKIYYLELSLATGSPAEAWYNSVDTGDRDTWPKIKTLFHVRWPTVVGTEASIPARRVAMWEIKLSEEDLGKMEGEKRNHVYTHVGWANKVEAIWATLGDTNGHLLNSLRRNIPQALIFMMSVKAEDENDGTKFFTAVRNVQIEKVLGKAKESVAMCSGPGYLNH</sequence>
<dbReference type="EMBL" id="KV417674">
    <property type="protein sequence ID" value="KZP10728.1"/>
    <property type="molecule type" value="Genomic_DNA"/>
</dbReference>
<keyword evidence="2" id="KW-1185">Reference proteome</keyword>
<organism evidence="1 2">
    <name type="scientific">Athelia psychrophila</name>
    <dbReference type="NCBI Taxonomy" id="1759441"/>
    <lineage>
        <taxon>Eukaryota</taxon>
        <taxon>Fungi</taxon>
        <taxon>Dikarya</taxon>
        <taxon>Basidiomycota</taxon>
        <taxon>Agaricomycotina</taxon>
        <taxon>Agaricomycetes</taxon>
        <taxon>Agaricomycetidae</taxon>
        <taxon>Atheliales</taxon>
        <taxon>Atheliaceae</taxon>
        <taxon>Athelia</taxon>
    </lineage>
</organism>
<dbReference type="OrthoDB" id="3260975at2759"/>
<protein>
    <submittedName>
        <fullName evidence="1">Uncharacterized protein</fullName>
    </submittedName>
</protein>
<evidence type="ECO:0000313" key="2">
    <source>
        <dbReference type="Proteomes" id="UP000076532"/>
    </source>
</evidence>